<evidence type="ECO:0000256" key="15">
    <source>
        <dbReference type="NCBIfam" id="TIGR00593"/>
    </source>
</evidence>
<sequence length="910" mass="103899">MENKIMILDGNSLLFRAFYAMPPLKTKKGQFTNAVYGFLSMMYKLIDTYSPEYICVAFDPKKPTFRHEQYKDYKATRQKAPDELVSQFQLIRDVLEVHNIKCVEIEGFEADDVAGTFASAAEEYGAKTYLVTSDKDYLQLIDNNTRVILTKKGVTNTEEMSIERMNEEYGITPAQFIDLKALMGDSSDNIPGVGGVGEKTALKLIQEYKSLDNIYENIDNIKGKLKEKLETDKLQAYMSQGLARIITDIPIDFNIEDYRLKKPDAKSLLDLYDQLEFRNFKKRIEDTTSPENVQEQSQMSLFDAAEVDEDVNVNANNYVDTSIIYVDDEKKIIEIAEDIKKTKKIYIKFLLDGDRALYSNAVAIGISDGIKIYYIDLEKISEEKVLDILKYIFVDGTINVSGHNIKNEVIYLMRNNMELNGISFDSEIGKYLLNPSESSYSIDKIAYEYLKEDILSENEILGTGKKGITFRELDLENKKTYLYNFINVVIRTEKLILSEIAELEMTDLFNLIEIPLIEVLAYMEFIGFKVDPDMLGVLGVHFQEKIAELEKVIYELAGENFNINSPKQLSYILFEKLNLPVIKKTKTGVSTDAEVLEKLMSEHEIARYIVDYRQMVKLNSTYVDGLKNVISKDGRVHSVFNQTIAATGRISSTEPNLQNIPTRTDEGRELRKAFVAENGFVLCDADYSQIELRVLAHLADEKNLIDAFINHEDIHTKTASQVFHVDMEQVTSTMRSRAKAVNFGIVYGISDYGLSRDLGIPRKEAKQYIDNYLSFFSNIDQYMKNIVEQGKKDGYVTTFFGRRRYIPELASRNFNIRSFGERIALNTPVQGTAADIIKSAMVGVYNRLKNNKMKSRLILQVHDELIIETAGDELEAVKTLLKEEMENVVKGFKVRLESDVNVGGSWYEAK</sequence>
<dbReference type="Gene3D" id="3.40.50.1010">
    <property type="entry name" value="5'-nuclease"/>
    <property type="match status" value="1"/>
</dbReference>
<dbReference type="InterPro" id="IPR036397">
    <property type="entry name" value="RNaseH_sf"/>
</dbReference>
<dbReference type="NCBIfam" id="NF011547">
    <property type="entry name" value="PRK14976.1-4"/>
    <property type="match status" value="1"/>
</dbReference>
<keyword evidence="11 16" id="KW-0239">DNA-directed DNA polymerase</keyword>
<keyword evidence="4 16" id="KW-0808">Transferase</keyword>
<evidence type="ECO:0000256" key="10">
    <source>
        <dbReference type="ARBA" id="ARBA00022839"/>
    </source>
</evidence>
<dbReference type="SUPFAM" id="SSF53098">
    <property type="entry name" value="Ribonuclease H-like"/>
    <property type="match status" value="1"/>
</dbReference>
<dbReference type="Gene3D" id="1.10.150.20">
    <property type="entry name" value="5' to 3' exonuclease, C-terminal subdomain"/>
    <property type="match status" value="2"/>
</dbReference>
<protein>
    <recommendedName>
        <fullName evidence="3 15">DNA polymerase I</fullName>
        <ecNumber evidence="2 15">2.7.7.7</ecNumber>
    </recommendedName>
</protein>
<dbReference type="NCBIfam" id="TIGR00593">
    <property type="entry name" value="pola"/>
    <property type="match status" value="1"/>
</dbReference>
<dbReference type="InterPro" id="IPR018320">
    <property type="entry name" value="DNA_polymerase_1"/>
</dbReference>
<evidence type="ECO:0000256" key="1">
    <source>
        <dbReference type="ARBA" id="ARBA00007705"/>
    </source>
</evidence>
<dbReference type="RefSeq" id="WP_145082405.1">
    <property type="nucleotide sequence ID" value="NZ_VLKH01000004.1"/>
</dbReference>
<keyword evidence="9" id="KW-0378">Hydrolase</keyword>
<evidence type="ECO:0000259" key="18">
    <source>
        <dbReference type="SMART" id="SM00475"/>
    </source>
</evidence>
<dbReference type="AlphaFoldDB" id="A0A562JBF9"/>
<dbReference type="InterPro" id="IPR002562">
    <property type="entry name" value="3'-5'_exonuclease_dom"/>
</dbReference>
<dbReference type="FunFam" id="1.10.150.20:FF:000002">
    <property type="entry name" value="DNA polymerase I"/>
    <property type="match status" value="1"/>
</dbReference>
<dbReference type="InterPro" id="IPR043502">
    <property type="entry name" value="DNA/RNA_pol_sf"/>
</dbReference>
<keyword evidence="13 16" id="KW-0234">DNA repair</keyword>
<dbReference type="Pfam" id="PF22619">
    <property type="entry name" value="DNA_polI_exo1"/>
    <property type="match status" value="1"/>
</dbReference>
<dbReference type="GO" id="GO:0008408">
    <property type="term" value="F:3'-5' exonuclease activity"/>
    <property type="evidence" value="ECO:0007669"/>
    <property type="project" value="InterPro"/>
</dbReference>
<keyword evidence="5 16" id="KW-0548">Nucleotidyltransferase</keyword>
<dbReference type="GO" id="GO:0003677">
    <property type="term" value="F:DNA binding"/>
    <property type="evidence" value="ECO:0007669"/>
    <property type="project" value="UniProtKB-UniRule"/>
</dbReference>
<dbReference type="PROSITE" id="PS00447">
    <property type="entry name" value="DNA_POLYMERASE_A"/>
    <property type="match status" value="1"/>
</dbReference>
<evidence type="ECO:0000256" key="6">
    <source>
        <dbReference type="ARBA" id="ARBA00022705"/>
    </source>
</evidence>
<reference evidence="20 21" key="1">
    <citation type="submission" date="2019-07" db="EMBL/GenBank/DDBJ databases">
        <title>Genomic Encyclopedia of Type Strains, Phase I: the one thousand microbial genomes (KMG-I) project.</title>
        <authorList>
            <person name="Kyrpides N."/>
        </authorList>
    </citation>
    <scope>NUCLEOTIDE SEQUENCE [LARGE SCALE GENOMIC DNA]</scope>
    <source>
        <strain evidence="20 21">DSM 13558</strain>
    </source>
</reference>
<dbReference type="GO" id="GO:0003887">
    <property type="term" value="F:DNA-directed DNA polymerase activity"/>
    <property type="evidence" value="ECO:0007669"/>
    <property type="project" value="UniProtKB-UniRule"/>
</dbReference>
<evidence type="ECO:0000256" key="3">
    <source>
        <dbReference type="ARBA" id="ARBA00020311"/>
    </source>
</evidence>
<keyword evidence="6 16" id="KW-0235">DNA replication</keyword>
<dbReference type="CDD" id="cd09898">
    <property type="entry name" value="H3TH_53EXO"/>
    <property type="match status" value="1"/>
</dbReference>
<dbReference type="FunFam" id="1.10.150.20:FF:000003">
    <property type="entry name" value="DNA polymerase I"/>
    <property type="match status" value="1"/>
</dbReference>
<dbReference type="FunFam" id="3.40.50.1010:FF:000001">
    <property type="entry name" value="DNA polymerase I"/>
    <property type="match status" value="1"/>
</dbReference>
<comment type="catalytic activity">
    <reaction evidence="14 16">
        <text>DNA(n) + a 2'-deoxyribonucleoside 5'-triphosphate = DNA(n+1) + diphosphate</text>
        <dbReference type="Rhea" id="RHEA:22508"/>
        <dbReference type="Rhea" id="RHEA-COMP:17339"/>
        <dbReference type="Rhea" id="RHEA-COMP:17340"/>
        <dbReference type="ChEBI" id="CHEBI:33019"/>
        <dbReference type="ChEBI" id="CHEBI:61560"/>
        <dbReference type="ChEBI" id="CHEBI:173112"/>
        <dbReference type="EC" id="2.7.7.7"/>
    </reaction>
</comment>
<keyword evidence="8 16" id="KW-0227">DNA damage</keyword>
<dbReference type="Proteomes" id="UP000315343">
    <property type="component" value="Unassembled WGS sequence"/>
</dbReference>
<dbReference type="SMART" id="SM00475">
    <property type="entry name" value="53EXOc"/>
    <property type="match status" value="1"/>
</dbReference>
<dbReference type="SUPFAM" id="SSF56672">
    <property type="entry name" value="DNA/RNA polymerases"/>
    <property type="match status" value="1"/>
</dbReference>
<comment type="subunit">
    <text evidence="16">Single-chain monomer with multiple functions.</text>
</comment>
<dbReference type="SMART" id="SM00279">
    <property type="entry name" value="HhH2"/>
    <property type="match status" value="1"/>
</dbReference>
<dbReference type="InterPro" id="IPR020046">
    <property type="entry name" value="5-3_exonucl_a-hlix_arch_N"/>
</dbReference>
<feature type="domain" description="5'-3' exonuclease" evidence="18">
    <location>
        <begin position="3"/>
        <end position="261"/>
    </location>
</feature>
<dbReference type="Pfam" id="PF02739">
    <property type="entry name" value="5_3_exonuc_N"/>
    <property type="match status" value="1"/>
</dbReference>
<evidence type="ECO:0000259" key="19">
    <source>
        <dbReference type="SMART" id="SM00482"/>
    </source>
</evidence>
<dbReference type="Pfam" id="PF00476">
    <property type="entry name" value="DNA_pol_A"/>
    <property type="match status" value="1"/>
</dbReference>
<dbReference type="CDD" id="cd06140">
    <property type="entry name" value="DNA_polA_I_Bacillus_like_exo"/>
    <property type="match status" value="1"/>
</dbReference>
<dbReference type="SMART" id="SM00482">
    <property type="entry name" value="POLAc"/>
    <property type="match status" value="1"/>
</dbReference>
<dbReference type="CDD" id="cd08637">
    <property type="entry name" value="DNA_pol_A_pol_I_C"/>
    <property type="match status" value="1"/>
</dbReference>
<evidence type="ECO:0000313" key="21">
    <source>
        <dbReference type="Proteomes" id="UP000315343"/>
    </source>
</evidence>
<dbReference type="EC" id="2.7.7.7" evidence="2 15"/>
<comment type="caution">
    <text evidence="20">The sequence shown here is derived from an EMBL/GenBank/DDBJ whole genome shotgun (WGS) entry which is preliminary data.</text>
</comment>
<dbReference type="InterPro" id="IPR020045">
    <property type="entry name" value="DNA_polI_H3TH"/>
</dbReference>
<dbReference type="GO" id="GO:0008409">
    <property type="term" value="F:5'-3' exonuclease activity"/>
    <property type="evidence" value="ECO:0007669"/>
    <property type="project" value="InterPro"/>
</dbReference>
<evidence type="ECO:0000256" key="16">
    <source>
        <dbReference type="RuleBase" id="RU004460"/>
    </source>
</evidence>
<dbReference type="GO" id="GO:0006261">
    <property type="term" value="P:DNA-templated DNA replication"/>
    <property type="evidence" value="ECO:0007669"/>
    <property type="project" value="UniProtKB-UniRule"/>
</dbReference>
<keyword evidence="10" id="KW-0269">Exonuclease</keyword>
<accession>A0A562JBF9</accession>
<dbReference type="SUPFAM" id="SSF88723">
    <property type="entry name" value="PIN domain-like"/>
    <property type="match status" value="1"/>
</dbReference>
<evidence type="ECO:0000256" key="13">
    <source>
        <dbReference type="ARBA" id="ARBA00023204"/>
    </source>
</evidence>
<dbReference type="InterPro" id="IPR029060">
    <property type="entry name" value="PIN-like_dom_sf"/>
</dbReference>
<evidence type="ECO:0000256" key="5">
    <source>
        <dbReference type="ARBA" id="ARBA00022695"/>
    </source>
</evidence>
<evidence type="ECO:0000256" key="2">
    <source>
        <dbReference type="ARBA" id="ARBA00012417"/>
    </source>
</evidence>
<evidence type="ECO:0000256" key="7">
    <source>
        <dbReference type="ARBA" id="ARBA00022722"/>
    </source>
</evidence>
<organism evidence="20 21">
    <name type="scientific">Sedimentibacter saalensis</name>
    <dbReference type="NCBI Taxonomy" id="130788"/>
    <lineage>
        <taxon>Bacteria</taxon>
        <taxon>Bacillati</taxon>
        <taxon>Bacillota</taxon>
        <taxon>Tissierellia</taxon>
        <taxon>Sedimentibacter</taxon>
    </lineage>
</organism>
<dbReference type="GO" id="GO:0006302">
    <property type="term" value="P:double-strand break repair"/>
    <property type="evidence" value="ECO:0007669"/>
    <property type="project" value="TreeGrafter"/>
</dbReference>
<name>A0A562JBF9_9FIRM</name>
<dbReference type="InterPro" id="IPR054690">
    <property type="entry name" value="DNA_polI_exonuclease"/>
</dbReference>
<dbReference type="NCBIfam" id="NF004397">
    <property type="entry name" value="PRK05755.1"/>
    <property type="match status" value="1"/>
</dbReference>
<dbReference type="EMBL" id="VLKH01000004">
    <property type="protein sequence ID" value="TWH80487.1"/>
    <property type="molecule type" value="Genomic_DNA"/>
</dbReference>
<dbReference type="SUPFAM" id="SSF47807">
    <property type="entry name" value="5' to 3' exonuclease, C-terminal subdomain"/>
    <property type="match status" value="1"/>
</dbReference>
<dbReference type="OrthoDB" id="9806424at2"/>
<dbReference type="Gene3D" id="3.30.420.10">
    <property type="entry name" value="Ribonuclease H-like superfamily/Ribonuclease H"/>
    <property type="match status" value="1"/>
</dbReference>
<dbReference type="Pfam" id="PF01367">
    <property type="entry name" value="5_3_exonuc"/>
    <property type="match status" value="1"/>
</dbReference>
<evidence type="ECO:0000256" key="14">
    <source>
        <dbReference type="ARBA" id="ARBA00049244"/>
    </source>
</evidence>
<dbReference type="PANTHER" id="PTHR10133">
    <property type="entry name" value="DNA POLYMERASE I"/>
    <property type="match status" value="1"/>
</dbReference>
<dbReference type="InterPro" id="IPR019760">
    <property type="entry name" value="DNA-dir_DNA_pol_A_CS"/>
</dbReference>
<evidence type="ECO:0000313" key="20">
    <source>
        <dbReference type="EMBL" id="TWH80487.1"/>
    </source>
</evidence>
<proteinExistence type="inferred from homology"/>
<gene>
    <name evidence="16" type="primary">polA</name>
    <name evidence="20" type="ORF">LY60_01749</name>
</gene>
<dbReference type="InterPro" id="IPR012337">
    <property type="entry name" value="RNaseH-like_sf"/>
</dbReference>
<dbReference type="InterPro" id="IPR002298">
    <property type="entry name" value="DNA_polymerase_A"/>
</dbReference>
<evidence type="ECO:0000256" key="12">
    <source>
        <dbReference type="ARBA" id="ARBA00023125"/>
    </source>
</evidence>
<dbReference type="CDD" id="cd09859">
    <property type="entry name" value="PIN_53EXO"/>
    <property type="match status" value="1"/>
</dbReference>
<keyword evidence="7" id="KW-0540">Nuclease</keyword>
<keyword evidence="12 16" id="KW-0238">DNA-binding</keyword>
<keyword evidence="21" id="KW-1185">Reference proteome</keyword>
<evidence type="ECO:0000256" key="4">
    <source>
        <dbReference type="ARBA" id="ARBA00022679"/>
    </source>
</evidence>
<dbReference type="Gene3D" id="1.20.1060.10">
    <property type="entry name" value="Taq DNA Polymerase, Chain T, domain 4"/>
    <property type="match status" value="1"/>
</dbReference>
<feature type="domain" description="DNA-directed DNA polymerase family A palm" evidence="19">
    <location>
        <begin position="667"/>
        <end position="873"/>
    </location>
</feature>
<evidence type="ECO:0000256" key="8">
    <source>
        <dbReference type="ARBA" id="ARBA00022763"/>
    </source>
</evidence>
<dbReference type="InterPro" id="IPR008918">
    <property type="entry name" value="HhH2"/>
</dbReference>
<dbReference type="InterPro" id="IPR036279">
    <property type="entry name" value="5-3_exonuclease_C_sf"/>
</dbReference>
<dbReference type="Gene3D" id="3.30.70.370">
    <property type="match status" value="1"/>
</dbReference>
<feature type="domain" description="3'-5' exonuclease" evidence="17">
    <location>
        <begin position="323"/>
        <end position="501"/>
    </location>
</feature>
<dbReference type="PRINTS" id="PR00868">
    <property type="entry name" value="DNAPOLI"/>
</dbReference>
<dbReference type="InterPro" id="IPR001098">
    <property type="entry name" value="DNA-dir_DNA_pol_A_palm_dom"/>
</dbReference>
<dbReference type="PANTHER" id="PTHR10133:SF27">
    <property type="entry name" value="DNA POLYMERASE NU"/>
    <property type="match status" value="1"/>
</dbReference>
<dbReference type="SMART" id="SM00474">
    <property type="entry name" value="35EXOc"/>
    <property type="match status" value="1"/>
</dbReference>
<evidence type="ECO:0000256" key="11">
    <source>
        <dbReference type="ARBA" id="ARBA00022932"/>
    </source>
</evidence>
<evidence type="ECO:0000259" key="17">
    <source>
        <dbReference type="SMART" id="SM00474"/>
    </source>
</evidence>
<comment type="similarity">
    <text evidence="1 16">Belongs to the DNA polymerase type-A family.</text>
</comment>
<dbReference type="FunFam" id="1.20.1060.10:FF:000001">
    <property type="entry name" value="DNA polymerase I"/>
    <property type="match status" value="1"/>
</dbReference>
<dbReference type="InterPro" id="IPR002421">
    <property type="entry name" value="5-3_exonuclease"/>
</dbReference>
<evidence type="ECO:0000256" key="9">
    <source>
        <dbReference type="ARBA" id="ARBA00022801"/>
    </source>
</evidence>